<dbReference type="GeneID" id="95605319"/>
<sequence length="79" mass="9546">MWREARYSEPRVLRRALYSWGFNKRAWESEPSAEWQHALDWMKRHSLPVSDGLQEHSNRLIEESMQEWSRRSEDSSPNG</sequence>
<dbReference type="EMBL" id="CP084204">
    <property type="protein sequence ID" value="UZX26090.1"/>
    <property type="molecule type" value="Genomic_DNA"/>
</dbReference>
<gene>
    <name evidence="1" type="ORF">LDH80_37805</name>
</gene>
<reference evidence="1" key="1">
    <citation type="submission" date="2021-09" db="EMBL/GenBank/DDBJ databases">
        <title>Complete genome sequence and metabolic characterization of Streptomyces tanashiensis DSM 731 the producer of antibacterial Kalafungin and diverse secondary metabolites.</title>
        <authorList>
            <person name="Abbasi M.N."/>
            <person name="Anwar M.N."/>
            <person name="Alam K."/>
            <person name="Shoaib M."/>
            <person name="Lin Z."/>
            <person name="Hayat M."/>
            <person name="Ali M.I."/>
            <person name="Malik H.M.T."/>
            <person name="Ahmed I."/>
            <person name="Li A."/>
            <person name="Hailong Wang H."/>
            <person name="Zhang Y."/>
        </authorList>
    </citation>
    <scope>NUCLEOTIDE SEQUENCE</scope>
    <source>
        <strain evidence="1">Kala</strain>
    </source>
</reference>
<protein>
    <recommendedName>
        <fullName evidence="3">Transposase</fullName>
    </recommendedName>
</protein>
<name>A0ABY6R7N4_9ACTN</name>
<proteinExistence type="predicted"/>
<evidence type="ECO:0008006" key="3">
    <source>
        <dbReference type="Google" id="ProtNLM"/>
    </source>
</evidence>
<dbReference type="Proteomes" id="UP001164506">
    <property type="component" value="Chromosome"/>
</dbReference>
<evidence type="ECO:0000313" key="1">
    <source>
        <dbReference type="EMBL" id="UZX26090.1"/>
    </source>
</evidence>
<evidence type="ECO:0000313" key="2">
    <source>
        <dbReference type="Proteomes" id="UP001164506"/>
    </source>
</evidence>
<organism evidence="1 2">
    <name type="scientific">Streptomyces tanashiensis</name>
    <dbReference type="NCBI Taxonomy" id="67367"/>
    <lineage>
        <taxon>Bacteria</taxon>
        <taxon>Bacillati</taxon>
        <taxon>Actinomycetota</taxon>
        <taxon>Actinomycetes</taxon>
        <taxon>Kitasatosporales</taxon>
        <taxon>Streptomycetaceae</taxon>
        <taxon>Streptomyces</taxon>
    </lineage>
</organism>
<dbReference type="RefSeq" id="WP_267260241.1">
    <property type="nucleotide sequence ID" value="NZ_CP084204.1"/>
</dbReference>
<keyword evidence="2" id="KW-1185">Reference proteome</keyword>
<accession>A0ABY6R7N4</accession>